<dbReference type="InterPro" id="IPR036691">
    <property type="entry name" value="Endo/exonu/phosph_ase_sf"/>
</dbReference>
<evidence type="ECO:0000259" key="2">
    <source>
        <dbReference type="Pfam" id="PF14529"/>
    </source>
</evidence>
<evidence type="ECO:0000256" key="1">
    <source>
        <dbReference type="SAM" id="MobiDB-lite"/>
    </source>
</evidence>
<dbReference type="EMBL" id="BLXT01001780">
    <property type="protein sequence ID" value="GFN87761.1"/>
    <property type="molecule type" value="Genomic_DNA"/>
</dbReference>
<evidence type="ECO:0000313" key="3">
    <source>
        <dbReference type="EMBL" id="GFN87761.1"/>
    </source>
</evidence>
<dbReference type="GO" id="GO:0003824">
    <property type="term" value="F:catalytic activity"/>
    <property type="evidence" value="ECO:0007669"/>
    <property type="project" value="InterPro"/>
</dbReference>
<accession>A0AAV3YZN6</accession>
<dbReference type="Pfam" id="PF14529">
    <property type="entry name" value="Exo_endo_phos_2"/>
    <property type="match status" value="1"/>
</dbReference>
<feature type="region of interest" description="Disordered" evidence="1">
    <location>
        <begin position="1"/>
        <end position="34"/>
    </location>
</feature>
<dbReference type="AlphaFoldDB" id="A0AAV3YZN6"/>
<sequence>MQAWGGPVATPGLHSASSAGWVPRGRGGPPHQKRNRLSEIDLRTGLHAAAATISLEKTLTVCSMYVPPNSPISKLSLAELFEQLPKPFLVLGDFNAQSPAWGDFHGVGRGRILEDLIILNSGEQTFCAFGLSFDLSD</sequence>
<feature type="domain" description="Endonuclease/exonuclease/phosphatase" evidence="2">
    <location>
        <begin position="60"/>
        <end position="118"/>
    </location>
</feature>
<dbReference type="SUPFAM" id="SSF56219">
    <property type="entry name" value="DNase I-like"/>
    <property type="match status" value="1"/>
</dbReference>
<name>A0AAV3YZN6_9GAST</name>
<evidence type="ECO:0000313" key="4">
    <source>
        <dbReference type="Proteomes" id="UP000735302"/>
    </source>
</evidence>
<organism evidence="3 4">
    <name type="scientific">Plakobranchus ocellatus</name>
    <dbReference type="NCBI Taxonomy" id="259542"/>
    <lineage>
        <taxon>Eukaryota</taxon>
        <taxon>Metazoa</taxon>
        <taxon>Spiralia</taxon>
        <taxon>Lophotrochozoa</taxon>
        <taxon>Mollusca</taxon>
        <taxon>Gastropoda</taxon>
        <taxon>Heterobranchia</taxon>
        <taxon>Euthyneura</taxon>
        <taxon>Panpulmonata</taxon>
        <taxon>Sacoglossa</taxon>
        <taxon>Placobranchoidea</taxon>
        <taxon>Plakobranchidae</taxon>
        <taxon>Plakobranchus</taxon>
    </lineage>
</organism>
<dbReference type="Proteomes" id="UP000735302">
    <property type="component" value="Unassembled WGS sequence"/>
</dbReference>
<protein>
    <recommendedName>
        <fullName evidence="2">Endonuclease/exonuclease/phosphatase domain-containing protein</fullName>
    </recommendedName>
</protein>
<dbReference type="InterPro" id="IPR005135">
    <property type="entry name" value="Endo/exonuclease/phosphatase"/>
</dbReference>
<dbReference type="Gene3D" id="3.60.10.10">
    <property type="entry name" value="Endonuclease/exonuclease/phosphatase"/>
    <property type="match status" value="1"/>
</dbReference>
<reference evidence="3 4" key="1">
    <citation type="journal article" date="2021" name="Elife">
        <title>Chloroplast acquisition without the gene transfer in kleptoplastic sea slugs, Plakobranchus ocellatus.</title>
        <authorList>
            <person name="Maeda T."/>
            <person name="Takahashi S."/>
            <person name="Yoshida T."/>
            <person name="Shimamura S."/>
            <person name="Takaki Y."/>
            <person name="Nagai Y."/>
            <person name="Toyoda A."/>
            <person name="Suzuki Y."/>
            <person name="Arimoto A."/>
            <person name="Ishii H."/>
            <person name="Satoh N."/>
            <person name="Nishiyama T."/>
            <person name="Hasebe M."/>
            <person name="Maruyama T."/>
            <person name="Minagawa J."/>
            <person name="Obokata J."/>
            <person name="Shigenobu S."/>
        </authorList>
    </citation>
    <scope>NUCLEOTIDE SEQUENCE [LARGE SCALE GENOMIC DNA]</scope>
</reference>
<comment type="caution">
    <text evidence="3">The sequence shown here is derived from an EMBL/GenBank/DDBJ whole genome shotgun (WGS) entry which is preliminary data.</text>
</comment>
<keyword evidence="4" id="KW-1185">Reference proteome</keyword>
<gene>
    <name evidence="3" type="ORF">PoB_001426700</name>
</gene>
<proteinExistence type="predicted"/>